<dbReference type="GO" id="GO:0004674">
    <property type="term" value="F:protein serine/threonine kinase activity"/>
    <property type="evidence" value="ECO:0007669"/>
    <property type="project" value="UniProtKB-KW"/>
</dbReference>
<organism evidence="13 14">
    <name type="scientific">Rhodococcus opacus RKJ300 = JCM 13270</name>
    <dbReference type="NCBI Taxonomy" id="1165867"/>
    <lineage>
        <taxon>Bacteria</taxon>
        <taxon>Bacillati</taxon>
        <taxon>Actinomycetota</taxon>
        <taxon>Actinomycetes</taxon>
        <taxon>Mycobacteriales</taxon>
        <taxon>Nocardiaceae</taxon>
        <taxon>Rhodococcus</taxon>
    </lineage>
</organism>
<dbReference type="InterPro" id="IPR001258">
    <property type="entry name" value="NHL_repeat"/>
</dbReference>
<evidence type="ECO:0000256" key="2">
    <source>
        <dbReference type="ARBA" id="ARBA00022527"/>
    </source>
</evidence>
<dbReference type="EC" id="2.7.11.1" evidence="1"/>
<dbReference type="SUPFAM" id="SSF101898">
    <property type="entry name" value="NHL repeat"/>
    <property type="match status" value="1"/>
</dbReference>
<dbReference type="PANTHER" id="PTHR43289:SF6">
    <property type="entry name" value="SERINE_THREONINE-PROTEIN KINASE NEKL-3"/>
    <property type="match status" value="1"/>
</dbReference>
<feature type="transmembrane region" description="Helical" evidence="11">
    <location>
        <begin position="345"/>
        <end position="366"/>
    </location>
</feature>
<keyword evidence="6 13" id="KW-0418">Kinase</keyword>
<feature type="repeat" description="NHL" evidence="8">
    <location>
        <begin position="538"/>
        <end position="579"/>
    </location>
</feature>
<dbReference type="Gene3D" id="1.10.510.10">
    <property type="entry name" value="Transferase(Phosphotransferase) domain 1"/>
    <property type="match status" value="1"/>
</dbReference>
<keyword evidence="5 9" id="KW-0547">Nucleotide-binding</keyword>
<feature type="repeat" description="NHL" evidence="8">
    <location>
        <begin position="496"/>
        <end position="537"/>
    </location>
</feature>
<feature type="domain" description="Protein kinase" evidence="12">
    <location>
        <begin position="15"/>
        <end position="279"/>
    </location>
</feature>
<feature type="repeat" description="NHL" evidence="8">
    <location>
        <begin position="416"/>
        <end position="453"/>
    </location>
</feature>
<dbReference type="InterPro" id="IPR000719">
    <property type="entry name" value="Prot_kinase_dom"/>
</dbReference>
<protein>
    <recommendedName>
        <fullName evidence="1">non-specific serine/threonine protein kinase</fullName>
        <ecNumber evidence="1">2.7.11.1</ecNumber>
    </recommendedName>
</protein>
<feature type="transmembrane region" description="Helical" evidence="11">
    <location>
        <begin position="12"/>
        <end position="32"/>
    </location>
</feature>
<dbReference type="InterPro" id="IPR017441">
    <property type="entry name" value="Protein_kinase_ATP_BS"/>
</dbReference>
<dbReference type="PATRIC" id="fig|1165867.3.peg.6358"/>
<evidence type="ECO:0000256" key="3">
    <source>
        <dbReference type="ARBA" id="ARBA00022679"/>
    </source>
</evidence>
<keyword evidence="3" id="KW-0808">Transferase</keyword>
<evidence type="ECO:0000256" key="8">
    <source>
        <dbReference type="PROSITE-ProRule" id="PRU00504"/>
    </source>
</evidence>
<keyword evidence="11" id="KW-0812">Transmembrane</keyword>
<evidence type="ECO:0000256" key="1">
    <source>
        <dbReference type="ARBA" id="ARBA00012513"/>
    </source>
</evidence>
<dbReference type="GO" id="GO:0005524">
    <property type="term" value="F:ATP binding"/>
    <property type="evidence" value="ECO:0007669"/>
    <property type="project" value="UniProtKB-UniRule"/>
</dbReference>
<feature type="repeat" description="NHL" evidence="8">
    <location>
        <begin position="374"/>
        <end position="411"/>
    </location>
</feature>
<dbReference type="Gene3D" id="3.30.200.20">
    <property type="entry name" value="Phosphorylase Kinase, domain 1"/>
    <property type="match status" value="1"/>
</dbReference>
<dbReference type="CDD" id="cd14952">
    <property type="entry name" value="NHL_PKND_like"/>
    <property type="match status" value="1"/>
</dbReference>
<dbReference type="Proteomes" id="UP000006447">
    <property type="component" value="Unassembled WGS sequence"/>
</dbReference>
<feature type="binding site" evidence="9">
    <location>
        <position position="44"/>
    </location>
    <ligand>
        <name>ATP</name>
        <dbReference type="ChEBI" id="CHEBI:30616"/>
    </ligand>
</feature>
<dbReference type="Pfam" id="PF00069">
    <property type="entry name" value="Pkinase"/>
    <property type="match status" value="1"/>
</dbReference>
<keyword evidence="11" id="KW-1133">Transmembrane helix</keyword>
<dbReference type="SMART" id="SM00220">
    <property type="entry name" value="S_TKc"/>
    <property type="match status" value="1"/>
</dbReference>
<sequence>MGRAELEPGDVFAGYTIQRVLGVGGMGAVYLARDPHLPRNTALKLLDRSLTTDDCFRSRFELEADHAARLEHPNIVSVFDRGREAHQHWIAMQYVAGTDAAVALREGPMDPSRAVHIIAETAKALDYAHENGVLHRDVKPANILLGTSGAEQPERVLLTDFGIAKALDETQHLTRTGSLVATLQYSAPEAFQGIPLDPRADVYSLGCTLFCLLTGRPPFTGSTQEVMRGHLSAPVPRISAVRGDLPPTFDDIVSAALAKRREDRLPTCRALAAGVQLALSNAQSSHTVQSTSWRTQTTNLHGTPHAQTTRHPTSPPHGRPPPRPVPQPPPPQTVSVPQRRNRARVLLSLVLLTLLAVGAAVAFVYWGNRSPTRTTLPFSGLNSPVGVAVNTAGDLFVADTNNNRILKLAANSDAQDVLPFTDLDHPAGVATNVAGDVFVADTKHNRVLKLDAGAKTQTVLPFTDLAGPAGVAVSDAGHLFVADNNNNRIVALPAGAASQQVLPFTDLHGPVGVAVNSSEDVFVTDTDNNRVLFLSAGATDQTVLPFTALASPTGVAVDSTGDVYVADYRNGRVVELRAGADTPTVVPFTGLDRPIWVTVRATGDLYVTEGNTVLRLPGDP</sequence>
<dbReference type="InterPro" id="IPR011009">
    <property type="entry name" value="Kinase-like_dom_sf"/>
</dbReference>
<dbReference type="CDD" id="cd14014">
    <property type="entry name" value="STKc_PknB_like"/>
    <property type="match status" value="1"/>
</dbReference>
<keyword evidence="4" id="KW-0677">Repeat</keyword>
<dbReference type="PROSITE" id="PS00107">
    <property type="entry name" value="PROTEIN_KINASE_ATP"/>
    <property type="match status" value="1"/>
</dbReference>
<evidence type="ECO:0000256" key="11">
    <source>
        <dbReference type="SAM" id="Phobius"/>
    </source>
</evidence>
<feature type="region of interest" description="Disordered" evidence="10">
    <location>
        <begin position="284"/>
        <end position="339"/>
    </location>
</feature>
<evidence type="ECO:0000313" key="13">
    <source>
        <dbReference type="EMBL" id="EID74216.1"/>
    </source>
</evidence>
<evidence type="ECO:0000256" key="5">
    <source>
        <dbReference type="ARBA" id="ARBA00022741"/>
    </source>
</evidence>
<keyword evidence="7 9" id="KW-0067">ATP-binding</keyword>
<dbReference type="InterPro" id="IPR008271">
    <property type="entry name" value="Ser/Thr_kinase_AS"/>
</dbReference>
<evidence type="ECO:0000256" key="9">
    <source>
        <dbReference type="PROSITE-ProRule" id="PRU10141"/>
    </source>
</evidence>
<evidence type="ECO:0000256" key="4">
    <source>
        <dbReference type="ARBA" id="ARBA00022737"/>
    </source>
</evidence>
<feature type="compositionally biased region" description="Polar residues" evidence="10">
    <location>
        <begin position="284"/>
        <end position="307"/>
    </location>
</feature>
<accession>I0WCV0</accession>
<dbReference type="PROSITE" id="PS00108">
    <property type="entry name" value="PROTEIN_KINASE_ST"/>
    <property type="match status" value="1"/>
</dbReference>
<feature type="compositionally biased region" description="Pro residues" evidence="10">
    <location>
        <begin position="313"/>
        <end position="332"/>
    </location>
</feature>
<evidence type="ECO:0000256" key="10">
    <source>
        <dbReference type="SAM" id="MobiDB-lite"/>
    </source>
</evidence>
<evidence type="ECO:0000313" key="14">
    <source>
        <dbReference type="Proteomes" id="UP000006447"/>
    </source>
</evidence>
<dbReference type="Pfam" id="PF01436">
    <property type="entry name" value="NHL"/>
    <property type="match status" value="5"/>
</dbReference>
<comment type="caution">
    <text evidence="13">The sequence shown here is derived from an EMBL/GenBank/DDBJ whole genome shotgun (WGS) entry which is preliminary data.</text>
</comment>
<proteinExistence type="predicted"/>
<dbReference type="SUPFAM" id="SSF56112">
    <property type="entry name" value="Protein kinase-like (PK-like)"/>
    <property type="match status" value="1"/>
</dbReference>
<dbReference type="AlphaFoldDB" id="I0WCV0"/>
<keyword evidence="11" id="KW-0472">Membrane</keyword>
<name>I0WCV0_RHOOP</name>
<dbReference type="PROSITE" id="PS50011">
    <property type="entry name" value="PROTEIN_KINASE_DOM"/>
    <property type="match status" value="1"/>
</dbReference>
<dbReference type="PROSITE" id="PS51125">
    <property type="entry name" value="NHL"/>
    <property type="match status" value="5"/>
</dbReference>
<evidence type="ECO:0000259" key="12">
    <source>
        <dbReference type="PROSITE" id="PS50011"/>
    </source>
</evidence>
<dbReference type="Gene3D" id="2.40.10.500">
    <property type="match status" value="3"/>
</dbReference>
<dbReference type="RefSeq" id="WP_007300487.1">
    <property type="nucleotide sequence ID" value="NZ_AJJH01000164.1"/>
</dbReference>
<feature type="repeat" description="NHL" evidence="8">
    <location>
        <begin position="454"/>
        <end position="495"/>
    </location>
</feature>
<keyword evidence="2" id="KW-0723">Serine/threonine-protein kinase</keyword>
<dbReference type="EMBL" id="AJJH01000164">
    <property type="protein sequence ID" value="EID74216.1"/>
    <property type="molecule type" value="Genomic_DNA"/>
</dbReference>
<dbReference type="PANTHER" id="PTHR43289">
    <property type="entry name" value="MITOGEN-ACTIVATED PROTEIN KINASE KINASE KINASE 20-RELATED"/>
    <property type="match status" value="1"/>
</dbReference>
<evidence type="ECO:0000256" key="7">
    <source>
        <dbReference type="ARBA" id="ARBA00022840"/>
    </source>
</evidence>
<gene>
    <name evidence="13" type="ORF">W59_31064</name>
</gene>
<evidence type="ECO:0000256" key="6">
    <source>
        <dbReference type="ARBA" id="ARBA00022777"/>
    </source>
</evidence>
<reference evidence="13 14" key="1">
    <citation type="journal article" date="2012" name="J. Bacteriol.">
        <title>Draft genome sequence of the nitrophenol-degrading actinomycete Rhodococcus imtechensis RKJ300.</title>
        <authorList>
            <person name="Vikram S."/>
            <person name="Kumar S."/>
            <person name="Subramanian S."/>
            <person name="Raghava G.P."/>
        </authorList>
    </citation>
    <scope>NUCLEOTIDE SEQUENCE [LARGE SCALE GENOMIC DNA]</scope>
    <source>
        <strain evidence="13 14">RKJ300</strain>
    </source>
</reference>
<dbReference type="InterPro" id="IPR035016">
    <property type="entry name" value="NHL_PKND"/>
</dbReference>